<protein>
    <recommendedName>
        <fullName evidence="2">Abortive infection protein-like C-terminal domain-containing protein</fullName>
    </recommendedName>
</protein>
<evidence type="ECO:0000313" key="4">
    <source>
        <dbReference type="Proteomes" id="UP000254867"/>
    </source>
</evidence>
<organism evidence="3 4">
    <name type="scientific">Haemophilus parahaemolyticus</name>
    <dbReference type="NCBI Taxonomy" id="735"/>
    <lineage>
        <taxon>Bacteria</taxon>
        <taxon>Pseudomonadati</taxon>
        <taxon>Pseudomonadota</taxon>
        <taxon>Gammaproteobacteria</taxon>
        <taxon>Pasteurellales</taxon>
        <taxon>Pasteurellaceae</taxon>
        <taxon>Haemophilus</taxon>
    </lineage>
</organism>
<evidence type="ECO:0000256" key="1">
    <source>
        <dbReference type="SAM" id="Phobius"/>
    </source>
</evidence>
<keyword evidence="1" id="KW-1133">Transmembrane helix</keyword>
<keyword evidence="1" id="KW-0812">Transmembrane</keyword>
<dbReference type="RefSeq" id="WP_258790105.1">
    <property type="nucleotide sequence ID" value="NZ_UGHH01000002.1"/>
</dbReference>
<evidence type="ECO:0000313" key="3">
    <source>
        <dbReference type="EMBL" id="STO64816.1"/>
    </source>
</evidence>
<feature type="domain" description="Abortive infection protein-like C-terminal" evidence="2">
    <location>
        <begin position="64"/>
        <end position="141"/>
    </location>
</feature>
<sequence>MMNWVLESMEKAPSFQHYRGHIINIISNVYTNPTLSIELCKSVTEGICKTILNDKCESIPKRFPNLVSTTIKKLDLNYHQDYQYLLELAKSLGSILHHVAEIRNECGSYASHGQDIEHKQISSDLALFVLHSTNAILGFILHFYIATNDYRKSERIRYEDYERINELIDEAYEMETIYKISYSQALFAQDPDAYREMVLEFEQIEYEHLMDTL</sequence>
<dbReference type="Proteomes" id="UP000254867">
    <property type="component" value="Unassembled WGS sequence"/>
</dbReference>
<evidence type="ECO:0000259" key="2">
    <source>
        <dbReference type="Pfam" id="PF14355"/>
    </source>
</evidence>
<gene>
    <name evidence="3" type="ORF">NCTC10794_01894</name>
</gene>
<accession>A0A377I2P2</accession>
<dbReference type="AlphaFoldDB" id="A0A377I2P2"/>
<dbReference type="EMBL" id="UGHH01000002">
    <property type="protein sequence ID" value="STO64816.1"/>
    <property type="molecule type" value="Genomic_DNA"/>
</dbReference>
<keyword evidence="1" id="KW-0472">Membrane</keyword>
<reference evidence="3 4" key="1">
    <citation type="submission" date="2018-06" db="EMBL/GenBank/DDBJ databases">
        <authorList>
            <consortium name="Pathogen Informatics"/>
            <person name="Doyle S."/>
        </authorList>
    </citation>
    <scope>NUCLEOTIDE SEQUENCE [LARGE SCALE GENOMIC DNA]</scope>
    <source>
        <strain evidence="3 4">NCTC10794</strain>
    </source>
</reference>
<dbReference type="Pfam" id="PF14355">
    <property type="entry name" value="Abi_C"/>
    <property type="match status" value="1"/>
</dbReference>
<proteinExistence type="predicted"/>
<name>A0A377I2P2_HAEPH</name>
<dbReference type="InterPro" id="IPR026001">
    <property type="entry name" value="Abi-like_C"/>
</dbReference>
<feature type="transmembrane region" description="Helical" evidence="1">
    <location>
        <begin position="125"/>
        <end position="147"/>
    </location>
</feature>